<dbReference type="AlphaFoldDB" id="A0A6I6JHM1"/>
<dbReference type="RefSeq" id="WP_158948210.1">
    <property type="nucleotide sequence ID" value="NZ_CP046400.1"/>
</dbReference>
<proteinExistence type="predicted"/>
<dbReference type="PANTHER" id="PTHR30595:SF6">
    <property type="entry name" value="SCHLAFEN ALBA-2 DOMAIN-CONTAINING PROTEIN"/>
    <property type="match status" value="1"/>
</dbReference>
<dbReference type="Gene3D" id="3.30.950.30">
    <property type="entry name" value="Schlafen, AAA domain"/>
    <property type="match status" value="1"/>
</dbReference>
<feature type="transmembrane region" description="Helical" evidence="1">
    <location>
        <begin position="12"/>
        <end position="33"/>
    </location>
</feature>
<dbReference type="InterPro" id="IPR038461">
    <property type="entry name" value="Schlafen_AlbA_2_dom_sf"/>
</dbReference>
<keyword evidence="1" id="KW-0472">Membrane</keyword>
<dbReference type="KEGG" id="psel:GM415_11275"/>
<protein>
    <recommendedName>
        <fullName evidence="2">Schlafen AlbA-2 domain-containing protein</fullName>
    </recommendedName>
</protein>
<feature type="transmembrane region" description="Helical" evidence="1">
    <location>
        <begin position="294"/>
        <end position="317"/>
    </location>
</feature>
<dbReference type="EMBL" id="CP046400">
    <property type="protein sequence ID" value="QGY40679.1"/>
    <property type="molecule type" value="Genomic_DNA"/>
</dbReference>
<keyword evidence="1" id="KW-1133">Transmembrane helix</keyword>
<feature type="domain" description="Schlafen AlbA-2" evidence="2">
    <location>
        <begin position="379"/>
        <end position="510"/>
    </location>
</feature>
<keyword evidence="4" id="KW-1185">Reference proteome</keyword>
<sequence length="522" mass="56489">MPGRNVIKGKQLYRVLFYGVILTALTMGILVFWGVREVRRDAAVVAVENSARGLGGAVTVLVNAVTKSNDEIGAAGLSSLSPKALRARYRSMLAGHAALEAVLVSDEKGLRYSLAKRADGIVELVPGRGTENALRWTLLGKGGSATPTSPEWPFDREALDKGLADEWAHLQPGQVNWRSVYRFYASGEALLAASTPVEAKGEKLMISYVFPVKAVLRQLGGAEKGGAERIFLYWDSGKVLPVREVTDGGGDDAAVHIEEAGQIEDQVVDAAIQRLDKDPGQKGKPFRYSLDGEVWWAYVLPLSVFGDTISLGVAVPMANVVSSLTSDTFLQIFGFGLVLLAAGALLILHRNRARIEVLGMKHGMPQTPGDVLRLIAEGESSTLEFKQTLRFNLKSGKNGKEIEHASLKTVAGFLNSEGGNLLIGVADSGEVAGFSEDNFANEDKALLHFNNLVNQQIGTEFSRYIDTAVLEVQGRQVLCVHCIPAGAPAILDNGKSEEFYVRSGPASRQLTLSQFYEWLKRH</sequence>
<evidence type="ECO:0000313" key="3">
    <source>
        <dbReference type="EMBL" id="QGY40679.1"/>
    </source>
</evidence>
<dbReference type="PANTHER" id="PTHR30595">
    <property type="entry name" value="GLPR-RELATED TRANSCRIPTIONAL REPRESSOR"/>
    <property type="match status" value="1"/>
</dbReference>
<feature type="transmembrane region" description="Helical" evidence="1">
    <location>
        <begin position="329"/>
        <end position="348"/>
    </location>
</feature>
<dbReference type="InterPro" id="IPR007421">
    <property type="entry name" value="Schlafen_AlbA_2_dom"/>
</dbReference>
<dbReference type="Proteomes" id="UP000428328">
    <property type="component" value="Chromosome"/>
</dbReference>
<organism evidence="3 4">
    <name type="scientific">Pseudodesulfovibrio cashew</name>
    <dbReference type="NCBI Taxonomy" id="2678688"/>
    <lineage>
        <taxon>Bacteria</taxon>
        <taxon>Pseudomonadati</taxon>
        <taxon>Thermodesulfobacteriota</taxon>
        <taxon>Desulfovibrionia</taxon>
        <taxon>Desulfovibrionales</taxon>
        <taxon>Desulfovibrionaceae</taxon>
    </lineage>
</organism>
<name>A0A6I6JHM1_9BACT</name>
<evidence type="ECO:0000256" key="1">
    <source>
        <dbReference type="SAM" id="Phobius"/>
    </source>
</evidence>
<accession>A0A6I6JHM1</accession>
<evidence type="ECO:0000259" key="2">
    <source>
        <dbReference type="Pfam" id="PF04326"/>
    </source>
</evidence>
<gene>
    <name evidence="3" type="ORF">GM415_11275</name>
</gene>
<evidence type="ECO:0000313" key="4">
    <source>
        <dbReference type="Proteomes" id="UP000428328"/>
    </source>
</evidence>
<reference evidence="3 4" key="1">
    <citation type="submission" date="2019-11" db="EMBL/GenBank/DDBJ databases">
        <authorList>
            <person name="Zheng R.K."/>
            <person name="Sun C.M."/>
        </authorList>
    </citation>
    <scope>NUCLEOTIDE SEQUENCE [LARGE SCALE GENOMIC DNA]</scope>
    <source>
        <strain evidence="3 4">SRB007</strain>
    </source>
</reference>
<keyword evidence="1" id="KW-0812">Transmembrane</keyword>
<dbReference type="Pfam" id="PF04326">
    <property type="entry name" value="SLFN_AlbA_2"/>
    <property type="match status" value="1"/>
</dbReference>